<dbReference type="PROSITE" id="PS50088">
    <property type="entry name" value="ANK_REPEAT"/>
    <property type="match status" value="2"/>
</dbReference>
<keyword evidence="1" id="KW-0677">Repeat</keyword>
<dbReference type="Gene3D" id="2.60.120.920">
    <property type="match status" value="1"/>
</dbReference>
<dbReference type="SUPFAM" id="SSF48403">
    <property type="entry name" value="Ankyrin repeat"/>
    <property type="match status" value="1"/>
</dbReference>
<feature type="repeat" description="ANK" evidence="3">
    <location>
        <begin position="45"/>
        <end position="77"/>
    </location>
</feature>
<organism evidence="4 5">
    <name type="scientific">Eutypa lata (strain UCR-EL1)</name>
    <name type="common">Grapevine dieback disease fungus</name>
    <name type="synonym">Eutypa armeniacae</name>
    <dbReference type="NCBI Taxonomy" id="1287681"/>
    <lineage>
        <taxon>Eukaryota</taxon>
        <taxon>Fungi</taxon>
        <taxon>Dikarya</taxon>
        <taxon>Ascomycota</taxon>
        <taxon>Pezizomycotina</taxon>
        <taxon>Sordariomycetes</taxon>
        <taxon>Xylariomycetidae</taxon>
        <taxon>Xylariales</taxon>
        <taxon>Diatrypaceae</taxon>
        <taxon>Eutypa</taxon>
    </lineage>
</organism>
<dbReference type="SMART" id="SM00248">
    <property type="entry name" value="ANK"/>
    <property type="match status" value="9"/>
</dbReference>
<evidence type="ECO:0000313" key="4">
    <source>
        <dbReference type="EMBL" id="EMR63100.1"/>
    </source>
</evidence>
<dbReference type="InterPro" id="IPR002110">
    <property type="entry name" value="Ankyrin_rpt"/>
</dbReference>
<dbReference type="OMA" id="WACEYDS"/>
<evidence type="ECO:0000256" key="1">
    <source>
        <dbReference type="ARBA" id="ARBA00022737"/>
    </source>
</evidence>
<reference evidence="5" key="1">
    <citation type="journal article" date="2013" name="Genome Announc.">
        <title>Draft genome sequence of the grapevine dieback fungus Eutypa lata UCR-EL1.</title>
        <authorList>
            <person name="Blanco-Ulate B."/>
            <person name="Rolshausen P.E."/>
            <person name="Cantu D."/>
        </authorList>
    </citation>
    <scope>NUCLEOTIDE SEQUENCE [LARGE SCALE GENOMIC DNA]</scope>
    <source>
        <strain evidence="5">UCR-EL1</strain>
    </source>
</reference>
<keyword evidence="5" id="KW-1185">Reference proteome</keyword>
<dbReference type="Proteomes" id="UP000012174">
    <property type="component" value="Unassembled WGS sequence"/>
</dbReference>
<dbReference type="PANTHER" id="PTHR24198:SF165">
    <property type="entry name" value="ANKYRIN REPEAT-CONTAINING PROTEIN-RELATED"/>
    <property type="match status" value="1"/>
</dbReference>
<evidence type="ECO:0000313" key="5">
    <source>
        <dbReference type="Proteomes" id="UP000012174"/>
    </source>
</evidence>
<gene>
    <name evidence="4" type="ORF">UCREL1_9958</name>
</gene>
<dbReference type="InterPro" id="IPR043136">
    <property type="entry name" value="B30.2/SPRY_sf"/>
</dbReference>
<dbReference type="AlphaFoldDB" id="M7T8Y4"/>
<dbReference type="OrthoDB" id="7464126at2759"/>
<dbReference type="Pfam" id="PF12796">
    <property type="entry name" value="Ank_2"/>
    <property type="match status" value="4"/>
</dbReference>
<keyword evidence="2 3" id="KW-0040">ANK repeat</keyword>
<sequence length="621" mass="69210">MIAYEKHGMDGMTALHLAVAVENTDYVKEILERSSNLVIGSRDIWGRDALHMAAKLGKITIAWKLINSEANLNKMDNFGNSAIAYLFQQRRKDKSDAKLIKFIRRSQRDTCKNLFHNAAEVASPDLDQWNEVMESQDTNGRTPLSIAILAGRPELAQKMLRHARPSVTLVEDHSKMIPLMHAAAKGLEESVEELFQLEKEAAKKRDDNGRTALHCALDKSQDKAAAFLLNATDYGETKRMDESSILIIDEGSILITACKKDCVLSVKVILSKWPGLINEADEKFGQTPLAWACEYDSVKAVRALLGCKGVDPNIAAKGYGNYTPLHFAVRSRKVKIVRYLTKHPNIDFSLKDEFKYTPLHIAIENDDSEIIQSLCIEQPNITQATKSLADVPNSTFAKLLPEILTKFKDDAISDDDISSLVKQSVKVLDESQEQAPLAACLKKVAERDTWKKLELSCHRAAQIGEFSIVKQLLSNGANSMELDEDNWSWVDCGRRYSDKDIDSSEELSQTIHDLDLYLHCMPLMRIATQHPIVPTADRFYFEMTVIEDSLDRVVGLGFCSNNKVEYAGGDGKRPTADFGDSGRFHPGDTVGCGLDMKTGEGFCTLNGKRLDMGKPILATLH</sequence>
<dbReference type="PANTHER" id="PTHR24198">
    <property type="entry name" value="ANKYRIN REPEAT AND PROTEIN KINASE DOMAIN-CONTAINING PROTEIN"/>
    <property type="match status" value="1"/>
</dbReference>
<accession>M7T8Y4</accession>
<evidence type="ECO:0000256" key="2">
    <source>
        <dbReference type="ARBA" id="ARBA00023043"/>
    </source>
</evidence>
<dbReference type="KEGG" id="ela:UCREL1_9958"/>
<dbReference type="EMBL" id="KB707280">
    <property type="protein sequence ID" value="EMR63100.1"/>
    <property type="molecule type" value="Genomic_DNA"/>
</dbReference>
<dbReference type="eggNOG" id="KOG4177">
    <property type="taxonomic scope" value="Eukaryota"/>
</dbReference>
<name>M7T8Y4_EUTLA</name>
<feature type="repeat" description="ANK" evidence="3">
    <location>
        <begin position="10"/>
        <end position="42"/>
    </location>
</feature>
<dbReference type="InterPro" id="IPR044736">
    <property type="entry name" value="Gid1/RanBPM/SPLA_SPRY"/>
</dbReference>
<dbReference type="PROSITE" id="PS50297">
    <property type="entry name" value="ANK_REP_REGION"/>
    <property type="match status" value="2"/>
</dbReference>
<dbReference type="Gene3D" id="1.25.40.20">
    <property type="entry name" value="Ankyrin repeat-containing domain"/>
    <property type="match status" value="3"/>
</dbReference>
<dbReference type="CDD" id="cd12885">
    <property type="entry name" value="SPRY_RanBP_like"/>
    <property type="match status" value="1"/>
</dbReference>
<protein>
    <submittedName>
        <fullName evidence="4">Putative ankyrin repeat protein</fullName>
    </submittedName>
</protein>
<dbReference type="HOGENOM" id="CLU_440060_0_0_1"/>
<evidence type="ECO:0000256" key="3">
    <source>
        <dbReference type="PROSITE-ProRule" id="PRU00023"/>
    </source>
</evidence>
<dbReference type="InterPro" id="IPR036770">
    <property type="entry name" value="Ankyrin_rpt-contain_sf"/>
</dbReference>
<proteinExistence type="predicted"/>